<evidence type="ECO:0008006" key="3">
    <source>
        <dbReference type="Google" id="ProtNLM"/>
    </source>
</evidence>
<accession>A0A1F6F1L5</accession>
<dbReference type="Proteomes" id="UP000177372">
    <property type="component" value="Unassembled WGS sequence"/>
</dbReference>
<protein>
    <recommendedName>
        <fullName evidence="3">Serine aminopeptidase S33 domain-containing protein</fullName>
    </recommendedName>
</protein>
<gene>
    <name evidence="1" type="ORF">A3A39_04505</name>
</gene>
<evidence type="ECO:0000313" key="2">
    <source>
        <dbReference type="Proteomes" id="UP000177372"/>
    </source>
</evidence>
<proteinExistence type="predicted"/>
<sequence length="423" mass="47591">MSLEHPKSAEKPGEFRTPFCNAIFKEFIAQYPEKTEAIKTIFKEIDAQAIDNLDVFRSTRFPGVSFSYSKLTVTPALIEKLGSLQFSETPTAAISETPEKTEGAEADPNAKRHDYFLFTAMNLPPGGHAFTAQDVAIDRFLRLIPLVAVPLARGEKPPQVNIYFLGDTTGLGGSVTPKWLIGTQLRGFNQDGELRAEFIKKVENAEPETEDKPHIVLQGVSKGAIIAEKTSRYLPQHLRKHTQRLLDNPAGDHGDEAILDRARKGLQVLAGYRRELAYHAGSNMMQNLSAEGGPFIRYFSNYLATKKGVPEDNRSQRSLKWGVVLSEVGNLVKGTSLDTQEVRSFIRRGIDDPVTKSDARTREVQEKVARGIPHPFFQRGRSSEIPFKGRHFFIYHRYHRWSTILDFAQKAGRGKKWDWSPKP</sequence>
<dbReference type="AlphaFoldDB" id="A0A1F6F1L5"/>
<reference evidence="1 2" key="1">
    <citation type="journal article" date="2016" name="Nat. Commun.">
        <title>Thousands of microbial genomes shed light on interconnected biogeochemical processes in an aquifer system.</title>
        <authorList>
            <person name="Anantharaman K."/>
            <person name="Brown C.T."/>
            <person name="Hug L.A."/>
            <person name="Sharon I."/>
            <person name="Castelle C.J."/>
            <person name="Probst A.J."/>
            <person name="Thomas B.C."/>
            <person name="Singh A."/>
            <person name="Wilkins M.J."/>
            <person name="Karaoz U."/>
            <person name="Brodie E.L."/>
            <person name="Williams K.H."/>
            <person name="Hubbard S.S."/>
            <person name="Banfield J.F."/>
        </authorList>
    </citation>
    <scope>NUCLEOTIDE SEQUENCE [LARGE SCALE GENOMIC DNA]</scope>
</reference>
<evidence type="ECO:0000313" key="1">
    <source>
        <dbReference type="EMBL" id="OGG79753.1"/>
    </source>
</evidence>
<name>A0A1F6F1L5_9BACT</name>
<comment type="caution">
    <text evidence="1">The sequence shown here is derived from an EMBL/GenBank/DDBJ whole genome shotgun (WGS) entry which is preliminary data.</text>
</comment>
<dbReference type="EMBL" id="MFLZ01000020">
    <property type="protein sequence ID" value="OGG79753.1"/>
    <property type="molecule type" value="Genomic_DNA"/>
</dbReference>
<organism evidence="1 2">
    <name type="scientific">Candidatus Kaiserbacteria bacterium RIFCSPLOWO2_01_FULL_54_13</name>
    <dbReference type="NCBI Taxonomy" id="1798512"/>
    <lineage>
        <taxon>Bacteria</taxon>
        <taxon>Candidatus Kaiseribacteriota</taxon>
    </lineage>
</organism>